<dbReference type="GO" id="GO:0009103">
    <property type="term" value="P:lipopolysaccharide biosynthetic process"/>
    <property type="evidence" value="ECO:0007669"/>
    <property type="project" value="TreeGrafter"/>
</dbReference>
<proteinExistence type="predicted"/>
<evidence type="ECO:0000313" key="3">
    <source>
        <dbReference type="EMBL" id="ACM28455.1"/>
    </source>
</evidence>
<dbReference type="CDD" id="cd03801">
    <property type="entry name" value="GT4_PimA-like"/>
    <property type="match status" value="1"/>
</dbReference>
<keyword evidence="1 3" id="KW-0808">Transferase</keyword>
<gene>
    <name evidence="3" type="ordered locus">Arad_4841</name>
</gene>
<organism evidence="3 4">
    <name type="scientific">Rhizobium rhizogenes (strain K84 / ATCC BAA-868)</name>
    <name type="common">Agrobacterium radiobacter</name>
    <dbReference type="NCBI Taxonomy" id="311403"/>
    <lineage>
        <taxon>Bacteria</taxon>
        <taxon>Pseudomonadati</taxon>
        <taxon>Pseudomonadota</taxon>
        <taxon>Alphaproteobacteria</taxon>
        <taxon>Hyphomicrobiales</taxon>
        <taxon>Rhizobiaceae</taxon>
        <taxon>Rhizobium/Agrobacterium group</taxon>
        <taxon>Rhizobium</taxon>
    </lineage>
</organism>
<dbReference type="eggNOG" id="COG0438">
    <property type="taxonomic scope" value="Bacteria"/>
</dbReference>
<dbReference type="HOGENOM" id="CLU_009583_27_5_5"/>
<sequence>MSHNIEGTALSTVHIHARDIVLNDAVGSFARQIAILAEKAGHDVRLWAEHTDVQEPHPVETRSAFWTAVQPQDVIFFNHSIFDPALNDIVALSNAKIVYFHNITPPDLIDRADERTIENCRLGLEQRPLLAKFDVIMVNSEATAKCLLEAFDADALARHKDRIVICPPLIGADRWNAVQAEDLRAASDKLNLLYVGRIVAHKGVLDIVDIAGELAALKIPIALDIVGGPANGPYVDLVKALAKTIEETHGVPVTFHHGISDRQLKAIYEMTTACIAHSSHEGFCVPALDALAFGKPMFVTPVPAILEVLGSAALLIPEDDKAAAAAAIAAFLMDGDHAGHASLRKKRFEELRTEADGRLVLAAIEGLGAA</sequence>
<dbReference type="EMBL" id="CP000628">
    <property type="protein sequence ID" value="ACM28455.1"/>
    <property type="molecule type" value="Genomic_DNA"/>
</dbReference>
<name>B9JEB0_RHIR8</name>
<dbReference type="GO" id="GO:0016757">
    <property type="term" value="F:glycosyltransferase activity"/>
    <property type="evidence" value="ECO:0007669"/>
    <property type="project" value="InterPro"/>
</dbReference>
<dbReference type="Pfam" id="PF00534">
    <property type="entry name" value="Glycos_transf_1"/>
    <property type="match status" value="1"/>
</dbReference>
<dbReference type="STRING" id="311403.Arad_4841"/>
<dbReference type="Proteomes" id="UP000001600">
    <property type="component" value="Chromosome 1"/>
</dbReference>
<dbReference type="AlphaFoldDB" id="B9JEB0"/>
<dbReference type="CAZy" id="GT4">
    <property type="family name" value="Glycosyltransferase Family 4"/>
</dbReference>
<evidence type="ECO:0000313" key="4">
    <source>
        <dbReference type="Proteomes" id="UP000001600"/>
    </source>
</evidence>
<reference evidence="3 4" key="1">
    <citation type="journal article" date="2009" name="J. Bacteriol.">
        <title>Genome sequences of three Agrobacterium biovars help elucidate the evolution of multichromosome genomes in bacteria.</title>
        <authorList>
            <person name="Slater S.C."/>
            <person name="Goldman B.S."/>
            <person name="Goodner B."/>
            <person name="Setubal J.C."/>
            <person name="Farrand S.K."/>
            <person name="Nester E.W."/>
            <person name="Burr T.J."/>
            <person name="Banta L."/>
            <person name="Dickerman A.W."/>
            <person name="Paulsen I."/>
            <person name="Otten L."/>
            <person name="Suen G."/>
            <person name="Welch R."/>
            <person name="Almeida N.F."/>
            <person name="Arnold F."/>
            <person name="Burton O.T."/>
            <person name="Du Z."/>
            <person name="Ewing A."/>
            <person name="Godsy E."/>
            <person name="Heisel S."/>
            <person name="Houmiel K.L."/>
            <person name="Jhaveri J."/>
            <person name="Lu J."/>
            <person name="Miller N.M."/>
            <person name="Norton S."/>
            <person name="Chen Q."/>
            <person name="Phoolcharoen W."/>
            <person name="Ohlin V."/>
            <person name="Ondrusek D."/>
            <person name="Pride N."/>
            <person name="Stricklin S.L."/>
            <person name="Sun J."/>
            <person name="Wheeler C."/>
            <person name="Wilson L."/>
            <person name="Zhu H."/>
            <person name="Wood D.W."/>
        </authorList>
    </citation>
    <scope>NUCLEOTIDE SEQUENCE [LARGE SCALE GENOMIC DNA]</scope>
    <source>
        <strain evidence="4">K84 / ATCC BAA-868</strain>
    </source>
</reference>
<evidence type="ECO:0000256" key="1">
    <source>
        <dbReference type="ARBA" id="ARBA00022679"/>
    </source>
</evidence>
<dbReference type="SUPFAM" id="SSF53756">
    <property type="entry name" value="UDP-Glycosyltransferase/glycogen phosphorylase"/>
    <property type="match status" value="1"/>
</dbReference>
<dbReference type="PANTHER" id="PTHR46401:SF2">
    <property type="entry name" value="GLYCOSYLTRANSFERASE WBBK-RELATED"/>
    <property type="match status" value="1"/>
</dbReference>
<feature type="domain" description="Glycosyl transferase family 1" evidence="2">
    <location>
        <begin position="182"/>
        <end position="338"/>
    </location>
</feature>
<dbReference type="InterPro" id="IPR001296">
    <property type="entry name" value="Glyco_trans_1"/>
</dbReference>
<dbReference type="KEGG" id="ara:Arad_4841"/>
<dbReference type="Gene3D" id="3.40.50.2000">
    <property type="entry name" value="Glycogen Phosphorylase B"/>
    <property type="match status" value="2"/>
</dbReference>
<dbReference type="PANTHER" id="PTHR46401">
    <property type="entry name" value="GLYCOSYLTRANSFERASE WBBK-RELATED"/>
    <property type="match status" value="1"/>
</dbReference>
<accession>B9JEB0</accession>
<evidence type="ECO:0000259" key="2">
    <source>
        <dbReference type="Pfam" id="PF00534"/>
    </source>
</evidence>
<protein>
    <submittedName>
        <fullName evidence="3">Glycosyltransferase protein</fullName>
    </submittedName>
</protein>